<accession>A0A8X6XV59</accession>
<keyword evidence="2" id="KW-1185">Reference proteome</keyword>
<proteinExistence type="predicted"/>
<dbReference type="AlphaFoldDB" id="A0A8X6XV59"/>
<organism evidence="1 2">
    <name type="scientific">Trichonephila inaurata madagascariensis</name>
    <dbReference type="NCBI Taxonomy" id="2747483"/>
    <lineage>
        <taxon>Eukaryota</taxon>
        <taxon>Metazoa</taxon>
        <taxon>Ecdysozoa</taxon>
        <taxon>Arthropoda</taxon>
        <taxon>Chelicerata</taxon>
        <taxon>Arachnida</taxon>
        <taxon>Araneae</taxon>
        <taxon>Araneomorphae</taxon>
        <taxon>Entelegynae</taxon>
        <taxon>Araneoidea</taxon>
        <taxon>Nephilidae</taxon>
        <taxon>Trichonephila</taxon>
        <taxon>Trichonephila inaurata</taxon>
    </lineage>
</organism>
<name>A0A8X6XV59_9ARAC</name>
<protein>
    <submittedName>
        <fullName evidence="1">Uncharacterized protein</fullName>
    </submittedName>
</protein>
<gene>
    <name evidence="1" type="ORF">TNIN_149751</name>
</gene>
<evidence type="ECO:0000313" key="2">
    <source>
        <dbReference type="Proteomes" id="UP000886998"/>
    </source>
</evidence>
<sequence length="232" mass="25781">MLKGSISFLGDSKTICSSFRFRWIVAGNVPSEEMFSSIAVNSIQVVTEELDDLLSGAATEKEAVEPAVWQLKDMMRKGGFTFGSGSSNSKTVIKENGTNQSPEDLNKQWAASERNFILSKNENTESALLPSYIQLEIHMSFVIPERAYCAALTLKCVASEFTSVSLLLLKQELPRLKTHLTRLELCAALLSHQCITSSVKEFPHSFTKPLPDGFDNCFSFWLKQNHIAGNHL</sequence>
<dbReference type="Proteomes" id="UP000886998">
    <property type="component" value="Unassembled WGS sequence"/>
</dbReference>
<reference evidence="1" key="1">
    <citation type="submission" date="2020-08" db="EMBL/GenBank/DDBJ databases">
        <title>Multicomponent nature underlies the extraordinary mechanical properties of spider dragline silk.</title>
        <authorList>
            <person name="Kono N."/>
            <person name="Nakamura H."/>
            <person name="Mori M."/>
            <person name="Yoshida Y."/>
            <person name="Ohtoshi R."/>
            <person name="Malay A.D."/>
            <person name="Moran D.A.P."/>
            <person name="Tomita M."/>
            <person name="Numata K."/>
            <person name="Arakawa K."/>
        </authorList>
    </citation>
    <scope>NUCLEOTIDE SEQUENCE</scope>
</reference>
<evidence type="ECO:0000313" key="1">
    <source>
        <dbReference type="EMBL" id="GFY60144.1"/>
    </source>
</evidence>
<comment type="caution">
    <text evidence="1">The sequence shown here is derived from an EMBL/GenBank/DDBJ whole genome shotgun (WGS) entry which is preliminary data.</text>
</comment>
<dbReference type="EMBL" id="BMAV01012996">
    <property type="protein sequence ID" value="GFY60144.1"/>
    <property type="molecule type" value="Genomic_DNA"/>
</dbReference>